<feature type="signal peptide" evidence="5">
    <location>
        <begin position="1"/>
        <end position="20"/>
    </location>
</feature>
<evidence type="ECO:0000256" key="3">
    <source>
        <dbReference type="ARBA" id="ARBA00023139"/>
    </source>
</evidence>
<keyword evidence="2" id="KW-0472">Membrane</keyword>
<feature type="domain" description="C-type lysozyme inhibitor" evidence="7">
    <location>
        <begin position="120"/>
        <end position="186"/>
    </location>
</feature>
<feature type="chain" id="PRO_5023857413" evidence="5">
    <location>
        <begin position="21"/>
        <end position="193"/>
    </location>
</feature>
<evidence type="ECO:0000256" key="1">
    <source>
        <dbReference type="ARBA" id="ARBA00022729"/>
    </source>
</evidence>
<dbReference type="Pfam" id="PF07007">
    <property type="entry name" value="LprI"/>
    <property type="match status" value="1"/>
</dbReference>
<organism evidence="8 9">
    <name type="scientific">Metapseudomonas lalkuanensis</name>
    <dbReference type="NCBI Taxonomy" id="2604832"/>
    <lineage>
        <taxon>Bacteria</taxon>
        <taxon>Pseudomonadati</taxon>
        <taxon>Pseudomonadota</taxon>
        <taxon>Gammaproteobacteria</taxon>
        <taxon>Pseudomonadales</taxon>
        <taxon>Pseudomonadaceae</taxon>
        <taxon>Metapseudomonas</taxon>
    </lineage>
</organism>
<dbReference type="Pfam" id="PF09864">
    <property type="entry name" value="MliC"/>
    <property type="match status" value="1"/>
</dbReference>
<evidence type="ECO:0000256" key="5">
    <source>
        <dbReference type="SAM" id="SignalP"/>
    </source>
</evidence>
<evidence type="ECO:0000259" key="6">
    <source>
        <dbReference type="Pfam" id="PF07007"/>
    </source>
</evidence>
<gene>
    <name evidence="8" type="ORF">FXN65_11570</name>
</gene>
<dbReference type="KEGG" id="plal:FXN65_11570"/>
<accession>A0A5J6QLZ9</accession>
<evidence type="ECO:0000256" key="2">
    <source>
        <dbReference type="ARBA" id="ARBA00023136"/>
    </source>
</evidence>
<reference evidence="8 9" key="1">
    <citation type="submission" date="2019-08" db="EMBL/GenBank/DDBJ databases">
        <title>Whole-genome Sequencing of e-waste polymer degrading bacterium Pseudomonas sp. strain PE08.</title>
        <authorList>
            <person name="Kirdat K."/>
            <person name="Debbarma P."/>
            <person name="Narawade N."/>
            <person name="Suyal D."/>
            <person name="Thorat V."/>
            <person name="Shouche Y."/>
            <person name="Goel R."/>
            <person name="Yadav A."/>
        </authorList>
    </citation>
    <scope>NUCLEOTIDE SEQUENCE [LARGE SCALE GENOMIC DNA]</scope>
    <source>
        <strain evidence="8 9">PE08</strain>
    </source>
</reference>
<dbReference type="EMBL" id="CP043311">
    <property type="protein sequence ID" value="QEY62682.1"/>
    <property type="molecule type" value="Genomic_DNA"/>
</dbReference>
<dbReference type="PANTHER" id="PTHR37549:SF1">
    <property type="entry name" value="LIPOPROTEIN LPRI"/>
    <property type="match status" value="1"/>
</dbReference>
<dbReference type="InterPro" id="IPR052755">
    <property type="entry name" value="Lysozyme_Inhibitor_LprI"/>
</dbReference>
<protein>
    <submittedName>
        <fullName evidence="8">DUF1311 domain-containing protein</fullName>
    </submittedName>
</protein>
<evidence type="ECO:0000256" key="4">
    <source>
        <dbReference type="ARBA" id="ARBA00023288"/>
    </source>
</evidence>
<dbReference type="Gene3D" id="2.40.128.200">
    <property type="match status" value="1"/>
</dbReference>
<keyword evidence="4" id="KW-0449">Lipoprotein</keyword>
<keyword evidence="1 5" id="KW-0732">Signal</keyword>
<sequence length="193" mass="20725">MIPAKGLILALSATSPFTMADTGPSFDCAKAQGVEQQVCASAELSALDRQMADVYTGTLAATDAATQKRLRAEQRGWLKARDECWKAADQNQCLTLSYQTRLVQLQIQSGAVAAPEAVAFACGDASKAFAASFYNDTEPNAAVFTYGGDQTIAISQRTASGARYSNDGVDFREHQGEARVEWYGMQMTCKAAR</sequence>
<name>A0A5J6QLZ9_9GAMM</name>
<proteinExistence type="predicted"/>
<evidence type="ECO:0000313" key="8">
    <source>
        <dbReference type="EMBL" id="QEY62682.1"/>
    </source>
</evidence>
<keyword evidence="3" id="KW-0564">Palmitate</keyword>
<dbReference type="RefSeq" id="WP_151133338.1">
    <property type="nucleotide sequence ID" value="NZ_CP043311.1"/>
</dbReference>
<dbReference type="Proteomes" id="UP000327179">
    <property type="component" value="Chromosome"/>
</dbReference>
<dbReference type="InterPro" id="IPR036328">
    <property type="entry name" value="MliC_sf"/>
</dbReference>
<dbReference type="PANTHER" id="PTHR37549">
    <property type="entry name" value="LIPOPROTEIN LPRI"/>
    <property type="match status" value="1"/>
</dbReference>
<keyword evidence="9" id="KW-1185">Reference proteome</keyword>
<feature type="domain" description="Lysozyme inhibitor LprI-like N-terminal" evidence="6">
    <location>
        <begin position="28"/>
        <end position="105"/>
    </location>
</feature>
<dbReference type="InterPro" id="IPR018660">
    <property type="entry name" value="MliC"/>
</dbReference>
<dbReference type="AlphaFoldDB" id="A0A5J6QLZ9"/>
<dbReference type="GO" id="GO:0005576">
    <property type="term" value="C:extracellular region"/>
    <property type="evidence" value="ECO:0007669"/>
    <property type="project" value="TreeGrafter"/>
</dbReference>
<evidence type="ECO:0000259" key="7">
    <source>
        <dbReference type="Pfam" id="PF09864"/>
    </source>
</evidence>
<dbReference type="Gene3D" id="1.20.1270.180">
    <property type="match status" value="1"/>
</dbReference>
<dbReference type="SUPFAM" id="SSF141488">
    <property type="entry name" value="YdhA-like"/>
    <property type="match status" value="1"/>
</dbReference>
<dbReference type="InterPro" id="IPR009739">
    <property type="entry name" value="LprI-like_N"/>
</dbReference>
<evidence type="ECO:0000313" key="9">
    <source>
        <dbReference type="Proteomes" id="UP000327179"/>
    </source>
</evidence>